<feature type="transmembrane region" description="Helical" evidence="1">
    <location>
        <begin position="80"/>
        <end position="97"/>
    </location>
</feature>
<feature type="transmembrane region" description="Helical" evidence="1">
    <location>
        <begin position="37"/>
        <end position="60"/>
    </location>
</feature>
<dbReference type="PANTHER" id="PTHR34543:SF1">
    <property type="entry name" value="PROTEIN ABA DEFICIENT 4, CHLOROPLASTIC"/>
    <property type="match status" value="1"/>
</dbReference>
<protein>
    <submittedName>
        <fullName evidence="2">DUF4281 domain-containing protein</fullName>
    </submittedName>
</protein>
<comment type="caution">
    <text evidence="2">The sequence shown here is derived from an EMBL/GenBank/DDBJ whole genome shotgun (WGS) entry which is preliminary data.</text>
</comment>
<evidence type="ECO:0000313" key="3">
    <source>
        <dbReference type="Proteomes" id="UP000319894"/>
    </source>
</evidence>
<evidence type="ECO:0000313" key="2">
    <source>
        <dbReference type="EMBL" id="TSD14448.1"/>
    </source>
</evidence>
<keyword evidence="3" id="KW-1185">Reference proteome</keyword>
<proteinExistence type="predicted"/>
<accession>A0A554NAM3</accession>
<gene>
    <name evidence="2" type="ORF">DP107_09175</name>
</gene>
<evidence type="ECO:0000256" key="1">
    <source>
        <dbReference type="SAM" id="Phobius"/>
    </source>
</evidence>
<sequence length="150" mass="15301">MATVFTGSVLLVAPFWLLMLVAPDATLTRRVVGSPLVVLPAATLYLALLLPQAGAVAGGALRPSLDGATALLATDAGTTLAWVHFLAFDLLAGRWLYLDAGRRGVPHAVVAPALLLTLCFGPVGLLVYLAARPVFGAQAGSESAREAAGG</sequence>
<organism evidence="2 3">
    <name type="scientific">Haloglomus irregulare</name>
    <dbReference type="NCBI Taxonomy" id="2234134"/>
    <lineage>
        <taxon>Archaea</taxon>
        <taxon>Methanobacteriati</taxon>
        <taxon>Methanobacteriota</taxon>
        <taxon>Stenosarchaea group</taxon>
        <taxon>Halobacteria</taxon>
        <taxon>Halobacteriales</taxon>
        <taxon>Natronomonadaceae</taxon>
        <taxon>Haloglomus</taxon>
    </lineage>
</organism>
<keyword evidence="1" id="KW-0812">Transmembrane</keyword>
<keyword evidence="1" id="KW-0472">Membrane</keyword>
<dbReference type="InterPro" id="IPR025461">
    <property type="entry name" value="ABA4-like"/>
</dbReference>
<feature type="transmembrane region" description="Helical" evidence="1">
    <location>
        <begin position="109"/>
        <end position="131"/>
    </location>
</feature>
<dbReference type="Proteomes" id="UP000319894">
    <property type="component" value="Unassembled WGS sequence"/>
</dbReference>
<dbReference type="PANTHER" id="PTHR34543">
    <property type="entry name" value="PROTEIN ABA DEFICIENT 4, CHLOROPLASTIC"/>
    <property type="match status" value="1"/>
</dbReference>
<dbReference type="EMBL" id="QMDX01000004">
    <property type="protein sequence ID" value="TSD14448.1"/>
    <property type="molecule type" value="Genomic_DNA"/>
</dbReference>
<dbReference type="AlphaFoldDB" id="A0A554NAM3"/>
<name>A0A554NAM3_9EURY</name>
<keyword evidence="1" id="KW-1133">Transmembrane helix</keyword>
<dbReference type="InParanoid" id="A0A554NAM3"/>
<feature type="transmembrane region" description="Helical" evidence="1">
    <location>
        <begin position="6"/>
        <end position="25"/>
    </location>
</feature>
<reference evidence="2 3" key="1">
    <citation type="submission" date="2018-06" db="EMBL/GenBank/DDBJ databases">
        <title>Natronomonas sp. F16-60 a new haloarchaeon isolated from a solar saltern of Isla Cristina, Huelva, Spain.</title>
        <authorList>
            <person name="Duran-Viseras A."/>
            <person name="Sanchez-Porro C."/>
            <person name="Ventosa A."/>
        </authorList>
    </citation>
    <scope>NUCLEOTIDE SEQUENCE [LARGE SCALE GENOMIC DNA]</scope>
    <source>
        <strain evidence="2 3">F16-60</strain>
    </source>
</reference>
<dbReference type="Pfam" id="PF14108">
    <property type="entry name" value="ABA4-like"/>
    <property type="match status" value="1"/>
</dbReference>